<protein>
    <submittedName>
        <fullName evidence="1">Uncharacterized protein</fullName>
    </submittedName>
</protein>
<organism evidence="1 2">
    <name type="scientific">Austropuccinia psidii MF-1</name>
    <dbReference type="NCBI Taxonomy" id="1389203"/>
    <lineage>
        <taxon>Eukaryota</taxon>
        <taxon>Fungi</taxon>
        <taxon>Dikarya</taxon>
        <taxon>Basidiomycota</taxon>
        <taxon>Pucciniomycotina</taxon>
        <taxon>Pucciniomycetes</taxon>
        <taxon>Pucciniales</taxon>
        <taxon>Sphaerophragmiaceae</taxon>
        <taxon>Austropuccinia</taxon>
    </lineage>
</organism>
<sequence length="90" mass="10029">MNIFRGSTAEPVTASLNNISEYAIQRWIVRAKSHGQAVQALSRLFILNTSSLPSIDAAMRFPKQAGQREFVMITVCLAIMAKDRNKESCK</sequence>
<gene>
    <name evidence="1" type="ORF">O181_035509</name>
</gene>
<comment type="caution">
    <text evidence="1">The sequence shown here is derived from an EMBL/GenBank/DDBJ whole genome shotgun (WGS) entry which is preliminary data.</text>
</comment>
<evidence type="ECO:0000313" key="1">
    <source>
        <dbReference type="EMBL" id="MBW0495794.1"/>
    </source>
</evidence>
<accession>A0A9Q3D2V8</accession>
<dbReference type="EMBL" id="AVOT02013297">
    <property type="protein sequence ID" value="MBW0495794.1"/>
    <property type="molecule type" value="Genomic_DNA"/>
</dbReference>
<dbReference type="AlphaFoldDB" id="A0A9Q3D2V8"/>
<evidence type="ECO:0000313" key="2">
    <source>
        <dbReference type="Proteomes" id="UP000765509"/>
    </source>
</evidence>
<keyword evidence="2" id="KW-1185">Reference proteome</keyword>
<proteinExistence type="predicted"/>
<reference evidence="1" key="1">
    <citation type="submission" date="2021-03" db="EMBL/GenBank/DDBJ databases">
        <title>Draft genome sequence of rust myrtle Austropuccinia psidii MF-1, a brazilian biotype.</title>
        <authorList>
            <person name="Quecine M.C."/>
            <person name="Pachon D.M.R."/>
            <person name="Bonatelli M.L."/>
            <person name="Correr F.H."/>
            <person name="Franceschini L.M."/>
            <person name="Leite T.F."/>
            <person name="Margarido G.R.A."/>
            <person name="Almeida C.A."/>
            <person name="Ferrarezi J.A."/>
            <person name="Labate C.A."/>
        </authorList>
    </citation>
    <scope>NUCLEOTIDE SEQUENCE</scope>
    <source>
        <strain evidence="1">MF-1</strain>
    </source>
</reference>
<name>A0A9Q3D2V8_9BASI</name>
<dbReference type="Proteomes" id="UP000765509">
    <property type="component" value="Unassembled WGS sequence"/>
</dbReference>